<feature type="binding site" evidence="15">
    <location>
        <position position="83"/>
    </location>
    <ligand>
        <name>Ca(2+)</name>
        <dbReference type="ChEBI" id="CHEBI:29108"/>
        <label>1</label>
    </ligand>
</feature>
<feature type="domain" description="Plant heme peroxidase family profile" evidence="19">
    <location>
        <begin position="57"/>
        <end position="308"/>
    </location>
</feature>
<dbReference type="Pfam" id="PF00141">
    <property type="entry name" value="peroxidase"/>
    <property type="match status" value="1"/>
</dbReference>
<dbReference type="InterPro" id="IPR010255">
    <property type="entry name" value="Haem_peroxidase_sf"/>
</dbReference>
<feature type="binding site" evidence="15">
    <location>
        <position position="87"/>
    </location>
    <ligand>
        <name>Ca(2+)</name>
        <dbReference type="ChEBI" id="CHEBI:29108"/>
        <label>1</label>
    </ligand>
</feature>
<evidence type="ECO:0000256" key="7">
    <source>
        <dbReference type="ARBA" id="ARBA00022729"/>
    </source>
</evidence>
<evidence type="ECO:0000256" key="10">
    <source>
        <dbReference type="ARBA" id="ARBA00023004"/>
    </source>
</evidence>
<dbReference type="GO" id="GO:0004601">
    <property type="term" value="F:peroxidase activity"/>
    <property type="evidence" value="ECO:0007669"/>
    <property type="project" value="UniProtKB-KW"/>
</dbReference>
<feature type="signal peptide" evidence="18">
    <location>
        <begin position="1"/>
        <end position="22"/>
    </location>
</feature>
<feature type="binding site" evidence="15">
    <location>
        <position position="212"/>
    </location>
    <ligand>
        <name>Ca(2+)</name>
        <dbReference type="ChEBI" id="CHEBI:29108"/>
        <label>2</label>
    </ligand>
</feature>
<evidence type="ECO:0000256" key="17">
    <source>
        <dbReference type="PIRSR" id="PIRSR601621-4"/>
    </source>
</evidence>
<evidence type="ECO:0000256" key="6">
    <source>
        <dbReference type="ARBA" id="ARBA00022723"/>
    </source>
</evidence>
<dbReference type="PROSITE" id="PS50873">
    <property type="entry name" value="PEROXIDASE_4"/>
    <property type="match status" value="1"/>
</dbReference>
<evidence type="ECO:0000256" key="9">
    <source>
        <dbReference type="ARBA" id="ARBA00023002"/>
    </source>
</evidence>
<feature type="disulfide bond" evidence="17">
    <location>
        <begin position="29"/>
        <end position="304"/>
    </location>
</feature>
<evidence type="ECO:0000313" key="20">
    <source>
        <dbReference type="EMBL" id="KAF7341321.1"/>
    </source>
</evidence>
<evidence type="ECO:0000256" key="14">
    <source>
        <dbReference type="PIRSR" id="PIRSR601621-1"/>
    </source>
</evidence>
<dbReference type="Pfam" id="PF11895">
    <property type="entry name" value="Peroxidase_ext"/>
    <property type="match status" value="1"/>
</dbReference>
<accession>A0A8H7CMC7</accession>
<feature type="disulfide bond" evidence="17">
    <location>
        <begin position="49"/>
        <end position="137"/>
    </location>
</feature>
<keyword evidence="9 18" id="KW-0560">Oxidoreductase</keyword>
<dbReference type="InterPro" id="IPR044831">
    <property type="entry name" value="Ccp1-like"/>
</dbReference>
<dbReference type="PANTHER" id="PTHR31356">
    <property type="entry name" value="THYLAKOID LUMENAL 29 KDA PROTEIN, CHLOROPLASTIC-RELATED"/>
    <property type="match status" value="1"/>
</dbReference>
<evidence type="ECO:0000256" key="15">
    <source>
        <dbReference type="PIRSR" id="PIRSR601621-2"/>
    </source>
</evidence>
<keyword evidence="7 18" id="KW-0732">Signal</keyword>
<dbReference type="PRINTS" id="PR00458">
    <property type="entry name" value="PEROXIDASE"/>
</dbReference>
<evidence type="ECO:0000256" key="13">
    <source>
        <dbReference type="ARBA" id="ARBA00023324"/>
    </source>
</evidence>
<organism evidence="20 21">
    <name type="scientific">Mycena venus</name>
    <dbReference type="NCBI Taxonomy" id="2733690"/>
    <lineage>
        <taxon>Eukaryota</taxon>
        <taxon>Fungi</taxon>
        <taxon>Dikarya</taxon>
        <taxon>Basidiomycota</taxon>
        <taxon>Agaricomycotina</taxon>
        <taxon>Agaricomycetes</taxon>
        <taxon>Agaricomycetidae</taxon>
        <taxon>Agaricales</taxon>
        <taxon>Marasmiineae</taxon>
        <taxon>Mycenaceae</taxon>
        <taxon>Mycena</taxon>
    </lineage>
</organism>
<dbReference type="GO" id="GO:0034599">
    <property type="term" value="P:cellular response to oxidative stress"/>
    <property type="evidence" value="ECO:0007669"/>
    <property type="project" value="InterPro"/>
</dbReference>
<dbReference type="InterPro" id="IPR024589">
    <property type="entry name" value="Ligninase_C"/>
</dbReference>
<keyword evidence="10 15" id="KW-0408">Iron</keyword>
<proteinExistence type="inferred from homology"/>
<dbReference type="PROSITE" id="PS00436">
    <property type="entry name" value="PEROXIDASE_2"/>
    <property type="match status" value="1"/>
</dbReference>
<dbReference type="OrthoDB" id="2113341at2759"/>
<dbReference type="Gene3D" id="1.10.520.10">
    <property type="match status" value="1"/>
</dbReference>
<comment type="subcellular location">
    <subcellularLocation>
        <location evidence="1">Secreted</location>
    </subcellularLocation>
</comment>
<dbReference type="GO" id="GO:0020037">
    <property type="term" value="F:heme binding"/>
    <property type="evidence" value="ECO:0007669"/>
    <property type="project" value="UniProtKB-UniRule"/>
</dbReference>
<keyword evidence="11 17" id="KW-1015">Disulfide bond</keyword>
<evidence type="ECO:0000256" key="3">
    <source>
        <dbReference type="ARBA" id="ARBA00022525"/>
    </source>
</evidence>
<dbReference type="GO" id="GO:0000302">
    <property type="term" value="P:response to reactive oxygen species"/>
    <property type="evidence" value="ECO:0007669"/>
    <property type="project" value="TreeGrafter"/>
</dbReference>
<keyword evidence="12" id="KW-0325">Glycoprotein</keyword>
<evidence type="ECO:0000259" key="19">
    <source>
        <dbReference type="PROSITE" id="PS50873"/>
    </source>
</evidence>
<dbReference type="InterPro" id="IPR001621">
    <property type="entry name" value="Ligninase"/>
</dbReference>
<keyword evidence="4 18" id="KW-0575">Peroxidase</keyword>
<feature type="binding site" evidence="15">
    <location>
        <position position="195"/>
    </location>
    <ligand>
        <name>Ca(2+)</name>
        <dbReference type="ChEBI" id="CHEBI:29108"/>
        <label>2</label>
    </ligand>
</feature>
<feature type="binding site" evidence="15">
    <location>
        <position position="85"/>
    </location>
    <ligand>
        <name>Ca(2+)</name>
        <dbReference type="ChEBI" id="CHEBI:29108"/>
        <label>1</label>
    </ligand>
</feature>
<comment type="caution">
    <text evidence="20">The sequence shown here is derived from an EMBL/GenBank/DDBJ whole genome shotgun (WGS) entry which is preliminary data.</text>
</comment>
<dbReference type="InterPro" id="IPR019793">
    <property type="entry name" value="Peroxidases_heam-ligand_BS"/>
</dbReference>
<sequence length="312" mass="33426">MKFSTLSTFSLVYITTVATTAASSSNGQCAVWYKVLNDIQTNLFEGGKCGDDAHDALRLSFHDAIGYSPKMFNSKPPQFGGNGADGSLIKFASTELNYHANNGLEEIVGDLRNLADKYKVSYGDIIQFAAAVSVGNCQGGPSSRVPFMAGRPDATQAAPDLLVPEPFDSVEKMLARVGDAGLSPEELVDLLASHSVGDQEHIDPSIPGTPFDTTPSILDTKFYRDTLVPGHIWPGDGQYTGEAKSPTPGQFRLQSDVALAFHPRTILHWISLALGGQDRMASRFATAMGKMALLGQNPKILYDCSAVIPVPK</sequence>
<feature type="binding site" evidence="15">
    <location>
        <position position="214"/>
    </location>
    <ligand>
        <name>Ca(2+)</name>
        <dbReference type="ChEBI" id="CHEBI:29108"/>
        <label>2</label>
    </ligand>
</feature>
<feature type="binding site" description="axial binding residue" evidence="15">
    <location>
        <position position="194"/>
    </location>
    <ligand>
        <name>heme b</name>
        <dbReference type="ChEBI" id="CHEBI:60344"/>
    </ligand>
    <ligandPart>
        <name>Fe</name>
        <dbReference type="ChEBI" id="CHEBI:18248"/>
    </ligandPart>
</feature>
<dbReference type="GO" id="GO:0046872">
    <property type="term" value="F:metal ion binding"/>
    <property type="evidence" value="ECO:0007669"/>
    <property type="project" value="UniProtKB-UniRule"/>
</dbReference>
<evidence type="ECO:0000313" key="21">
    <source>
        <dbReference type="Proteomes" id="UP000620124"/>
    </source>
</evidence>
<protein>
    <recommendedName>
        <fullName evidence="18">Peroxidase</fullName>
        <ecNumber evidence="18">1.11.1.-</ecNumber>
    </recommendedName>
</protein>
<keyword evidence="8 15" id="KW-0106">Calcium</keyword>
<comment type="similarity">
    <text evidence="2 18">Belongs to the peroxidase family. Ligninase subfamily.</text>
</comment>
<dbReference type="PRINTS" id="PR00462">
    <property type="entry name" value="LIGNINASE"/>
</dbReference>
<evidence type="ECO:0000256" key="11">
    <source>
        <dbReference type="ARBA" id="ARBA00023157"/>
    </source>
</evidence>
<comment type="cofactor">
    <cofactor evidence="15 18">
        <name>Ca(2+)</name>
        <dbReference type="ChEBI" id="CHEBI:29108"/>
    </cofactor>
    <text evidence="15 18">Binds 2 calcium ions per subunit.</text>
</comment>
<dbReference type="AlphaFoldDB" id="A0A8H7CMC7"/>
<dbReference type="InterPro" id="IPR019794">
    <property type="entry name" value="Peroxidases_AS"/>
</dbReference>
<dbReference type="PROSITE" id="PS00435">
    <property type="entry name" value="PEROXIDASE_1"/>
    <property type="match status" value="1"/>
</dbReference>
<dbReference type="Gene3D" id="1.10.420.10">
    <property type="entry name" value="Peroxidase, domain 2"/>
    <property type="match status" value="1"/>
</dbReference>
<evidence type="ECO:0000256" key="18">
    <source>
        <dbReference type="RuleBase" id="RU363051"/>
    </source>
</evidence>
<comment type="cofactor">
    <cofactor evidence="15">
        <name>heme b</name>
        <dbReference type="ChEBI" id="CHEBI:60344"/>
    </cofactor>
    <text evidence="15">Binds 1 heme b (iron(II)-protoporphyrin IX) group per subunit.</text>
</comment>
<keyword evidence="3" id="KW-0964">Secreted</keyword>
<dbReference type="GO" id="GO:0042744">
    <property type="term" value="P:hydrogen peroxide catabolic process"/>
    <property type="evidence" value="ECO:0007669"/>
    <property type="project" value="UniProtKB-KW"/>
</dbReference>
<dbReference type="SUPFAM" id="SSF48113">
    <property type="entry name" value="Heme-dependent peroxidases"/>
    <property type="match status" value="1"/>
</dbReference>
<dbReference type="InterPro" id="IPR002016">
    <property type="entry name" value="Haem_peroxidase"/>
</dbReference>
<dbReference type="Proteomes" id="UP000620124">
    <property type="component" value="Unassembled WGS sequence"/>
</dbReference>
<dbReference type="EC" id="1.11.1.-" evidence="18"/>
<keyword evidence="13" id="KW-0376">Hydrogen peroxide</keyword>
<keyword evidence="21" id="KW-1185">Reference proteome</keyword>
<gene>
    <name evidence="20" type="ORF">MVEN_01868400</name>
</gene>
<feature type="site" description="Transition state stabilizer" evidence="16">
    <location>
        <position position="58"/>
    </location>
</feature>
<evidence type="ECO:0000256" key="12">
    <source>
        <dbReference type="ARBA" id="ARBA00023180"/>
    </source>
</evidence>
<name>A0A8H7CMC7_9AGAR</name>
<evidence type="ECO:0000256" key="8">
    <source>
        <dbReference type="ARBA" id="ARBA00022837"/>
    </source>
</evidence>
<evidence type="ECO:0000256" key="2">
    <source>
        <dbReference type="ARBA" id="ARBA00006089"/>
    </source>
</evidence>
<reference evidence="20" key="1">
    <citation type="submission" date="2020-05" db="EMBL/GenBank/DDBJ databases">
        <title>Mycena genomes resolve the evolution of fungal bioluminescence.</title>
        <authorList>
            <person name="Tsai I.J."/>
        </authorList>
    </citation>
    <scope>NUCLEOTIDE SEQUENCE</scope>
    <source>
        <strain evidence="20">CCC161011</strain>
    </source>
</reference>
<feature type="binding site" evidence="15">
    <location>
        <position position="63"/>
    </location>
    <ligand>
        <name>Ca(2+)</name>
        <dbReference type="ChEBI" id="CHEBI:29108"/>
        <label>1</label>
    </ligand>
</feature>
<feature type="binding site" evidence="15">
    <location>
        <position position="219"/>
    </location>
    <ligand>
        <name>Ca(2+)</name>
        <dbReference type="ChEBI" id="CHEBI:29108"/>
        <label>2</label>
    </ligand>
</feature>
<keyword evidence="5 15" id="KW-0349">Heme</keyword>
<evidence type="ECO:0000256" key="4">
    <source>
        <dbReference type="ARBA" id="ARBA00022559"/>
    </source>
</evidence>
<dbReference type="PANTHER" id="PTHR31356:SF66">
    <property type="entry name" value="CATALASE-PEROXIDASE"/>
    <property type="match status" value="1"/>
</dbReference>
<dbReference type="EMBL" id="JACAZI010000018">
    <property type="protein sequence ID" value="KAF7341321.1"/>
    <property type="molecule type" value="Genomic_DNA"/>
</dbReference>
<evidence type="ECO:0000256" key="1">
    <source>
        <dbReference type="ARBA" id="ARBA00004613"/>
    </source>
</evidence>
<evidence type="ECO:0000256" key="5">
    <source>
        <dbReference type="ARBA" id="ARBA00022617"/>
    </source>
</evidence>
<evidence type="ECO:0000256" key="16">
    <source>
        <dbReference type="PIRSR" id="PIRSR601621-3"/>
    </source>
</evidence>
<feature type="chain" id="PRO_5034860233" description="Peroxidase" evidence="18">
    <location>
        <begin position="23"/>
        <end position="312"/>
    </location>
</feature>
<feature type="active site" description="Proton acceptor" evidence="14">
    <location>
        <position position="62"/>
    </location>
</feature>
<keyword evidence="6 15" id="KW-0479">Metal-binding</keyword>
<dbReference type="GO" id="GO:0005576">
    <property type="term" value="C:extracellular region"/>
    <property type="evidence" value="ECO:0007669"/>
    <property type="project" value="UniProtKB-SubCell"/>
</dbReference>